<gene>
    <name evidence="1" type="ORF">EXIGLDRAFT_489113</name>
</gene>
<sequence>MALGSAPNSGNREKPRYSRSLSLSTLVVMLVYISPHPLPKSFQNRLLGLPSLALRLIHAHASKLVYYNCHRAAVHISEAASP</sequence>
<proteinExistence type="predicted"/>
<protein>
    <submittedName>
        <fullName evidence="1">Uncharacterized protein</fullName>
    </submittedName>
</protein>
<reference evidence="1 2" key="1">
    <citation type="journal article" date="2016" name="Mol. Biol. Evol.">
        <title>Comparative Genomics of Early-Diverging Mushroom-Forming Fungi Provides Insights into the Origins of Lignocellulose Decay Capabilities.</title>
        <authorList>
            <person name="Nagy L.G."/>
            <person name="Riley R."/>
            <person name="Tritt A."/>
            <person name="Adam C."/>
            <person name="Daum C."/>
            <person name="Floudas D."/>
            <person name="Sun H."/>
            <person name="Yadav J.S."/>
            <person name="Pangilinan J."/>
            <person name="Larsson K.H."/>
            <person name="Matsuura K."/>
            <person name="Barry K."/>
            <person name="Labutti K."/>
            <person name="Kuo R."/>
            <person name="Ohm R.A."/>
            <person name="Bhattacharya S.S."/>
            <person name="Shirouzu T."/>
            <person name="Yoshinaga Y."/>
            <person name="Martin F.M."/>
            <person name="Grigoriev I.V."/>
            <person name="Hibbett D.S."/>
        </authorList>
    </citation>
    <scope>NUCLEOTIDE SEQUENCE [LARGE SCALE GENOMIC DNA]</scope>
    <source>
        <strain evidence="1 2">HHB12029</strain>
    </source>
</reference>
<organism evidence="1 2">
    <name type="scientific">Exidia glandulosa HHB12029</name>
    <dbReference type="NCBI Taxonomy" id="1314781"/>
    <lineage>
        <taxon>Eukaryota</taxon>
        <taxon>Fungi</taxon>
        <taxon>Dikarya</taxon>
        <taxon>Basidiomycota</taxon>
        <taxon>Agaricomycotina</taxon>
        <taxon>Agaricomycetes</taxon>
        <taxon>Auriculariales</taxon>
        <taxon>Exidiaceae</taxon>
        <taxon>Exidia</taxon>
    </lineage>
</organism>
<evidence type="ECO:0000313" key="2">
    <source>
        <dbReference type="Proteomes" id="UP000077266"/>
    </source>
</evidence>
<accession>A0A166NDM6</accession>
<dbReference type="InParanoid" id="A0A166NDM6"/>
<dbReference type="Proteomes" id="UP000077266">
    <property type="component" value="Unassembled WGS sequence"/>
</dbReference>
<keyword evidence="2" id="KW-1185">Reference proteome</keyword>
<evidence type="ECO:0000313" key="1">
    <source>
        <dbReference type="EMBL" id="KZV79043.1"/>
    </source>
</evidence>
<name>A0A166NDM6_EXIGL</name>
<dbReference type="AlphaFoldDB" id="A0A166NDM6"/>
<dbReference type="EMBL" id="KV426693">
    <property type="protein sequence ID" value="KZV79043.1"/>
    <property type="molecule type" value="Genomic_DNA"/>
</dbReference>